<keyword evidence="2 5" id="KW-0808">Transferase</keyword>
<dbReference type="Proteomes" id="UP001138757">
    <property type="component" value="Unassembled WGS sequence"/>
</dbReference>
<evidence type="ECO:0000256" key="9">
    <source>
        <dbReference type="PIRSR" id="PIRSR016262-3"/>
    </source>
</evidence>
<dbReference type="InterPro" id="IPR045864">
    <property type="entry name" value="aa-tRNA-synth_II/BPL/LPL"/>
</dbReference>
<comment type="pathway">
    <text evidence="1 5 6">Protein modification; protein lipoylation via endogenous pathway; protein N(6)-(lipoyl)lysine from octanoyl-[acyl-carrier-protein]: step 1/2.</text>
</comment>
<comment type="subcellular location">
    <subcellularLocation>
        <location evidence="5">Cytoplasm</location>
    </subcellularLocation>
</comment>
<feature type="binding site" evidence="5 8">
    <location>
        <begin position="154"/>
        <end position="156"/>
    </location>
    <ligand>
        <name>substrate</name>
    </ligand>
</feature>
<evidence type="ECO:0000256" key="5">
    <source>
        <dbReference type="HAMAP-Rule" id="MF_00013"/>
    </source>
</evidence>
<dbReference type="InterPro" id="IPR020605">
    <property type="entry name" value="Octanoyltransferase_CS"/>
</dbReference>
<dbReference type="AlphaFoldDB" id="A0A9X1DFI4"/>
<keyword evidence="3 5" id="KW-0012">Acyltransferase</keyword>
<evidence type="ECO:0000256" key="3">
    <source>
        <dbReference type="ARBA" id="ARBA00023315"/>
    </source>
</evidence>
<keyword evidence="5" id="KW-0963">Cytoplasm</keyword>
<dbReference type="NCBIfam" id="TIGR00214">
    <property type="entry name" value="lipB"/>
    <property type="match status" value="1"/>
</dbReference>
<dbReference type="PANTHER" id="PTHR10993:SF7">
    <property type="entry name" value="LIPOYLTRANSFERASE 2, MITOCHONDRIAL-RELATED"/>
    <property type="match status" value="1"/>
</dbReference>
<accession>A0A9X1DFI4</accession>
<feature type="site" description="Lowers pKa of active site Cys" evidence="5 9">
    <location>
        <position position="138"/>
    </location>
</feature>
<dbReference type="SUPFAM" id="SSF55681">
    <property type="entry name" value="Class II aaRS and biotin synthetases"/>
    <property type="match status" value="1"/>
</dbReference>
<dbReference type="InterPro" id="IPR004143">
    <property type="entry name" value="BPL_LPL_catalytic"/>
</dbReference>
<keyword evidence="12" id="KW-1185">Reference proteome</keyword>
<dbReference type="EC" id="2.3.1.181" evidence="5 6"/>
<comment type="similarity">
    <text evidence="5 6">Belongs to the LipB family.</text>
</comment>
<dbReference type="PIRSF" id="PIRSF016262">
    <property type="entry name" value="LPLase"/>
    <property type="match status" value="1"/>
</dbReference>
<evidence type="ECO:0000256" key="6">
    <source>
        <dbReference type="PIRNR" id="PIRNR016262"/>
    </source>
</evidence>
<reference evidence="11" key="1">
    <citation type="submission" date="2021-05" db="EMBL/GenBank/DDBJ databases">
        <title>Genome of Sphingobium sp. strain.</title>
        <authorList>
            <person name="Fan R."/>
        </authorList>
    </citation>
    <scope>NUCLEOTIDE SEQUENCE</scope>
    <source>
        <strain evidence="11">H33</strain>
    </source>
</reference>
<evidence type="ECO:0000256" key="8">
    <source>
        <dbReference type="PIRSR" id="PIRSR016262-2"/>
    </source>
</evidence>
<dbReference type="GO" id="GO:0009249">
    <property type="term" value="P:protein lipoylation"/>
    <property type="evidence" value="ECO:0007669"/>
    <property type="project" value="InterPro"/>
</dbReference>
<dbReference type="PROSITE" id="PS51733">
    <property type="entry name" value="BPL_LPL_CATALYTIC"/>
    <property type="match status" value="1"/>
</dbReference>
<dbReference type="InterPro" id="IPR000544">
    <property type="entry name" value="Octanoyltransferase"/>
</dbReference>
<evidence type="ECO:0000313" key="12">
    <source>
        <dbReference type="Proteomes" id="UP001138757"/>
    </source>
</evidence>
<evidence type="ECO:0000256" key="1">
    <source>
        <dbReference type="ARBA" id="ARBA00004821"/>
    </source>
</evidence>
<evidence type="ECO:0000313" key="11">
    <source>
        <dbReference type="EMBL" id="MBT2188931.1"/>
    </source>
</evidence>
<feature type="domain" description="BPL/LPL catalytic" evidence="10">
    <location>
        <begin position="31"/>
        <end position="210"/>
    </location>
</feature>
<proteinExistence type="inferred from homology"/>
<protein>
    <recommendedName>
        <fullName evidence="5 6">Octanoyltransferase</fullName>
        <ecNumber evidence="5 6">2.3.1.181</ecNumber>
    </recommendedName>
    <alternativeName>
        <fullName evidence="5">Lipoate-protein ligase B</fullName>
    </alternativeName>
    <alternativeName>
        <fullName evidence="5">Lipoyl/octanoyl transferase</fullName>
    </alternativeName>
    <alternativeName>
        <fullName evidence="5">Octanoyl-[acyl-carrier-protein]-protein N-octanoyltransferase</fullName>
    </alternativeName>
</protein>
<dbReference type="GO" id="GO:0005737">
    <property type="term" value="C:cytoplasm"/>
    <property type="evidence" value="ECO:0007669"/>
    <property type="project" value="UniProtKB-SubCell"/>
</dbReference>
<feature type="active site" description="Acyl-thioester intermediate" evidence="5 7">
    <location>
        <position position="172"/>
    </location>
</feature>
<organism evidence="11 12">
    <name type="scientific">Sphingobium nicotianae</name>
    <dbReference type="NCBI Taxonomy" id="2782607"/>
    <lineage>
        <taxon>Bacteria</taxon>
        <taxon>Pseudomonadati</taxon>
        <taxon>Pseudomonadota</taxon>
        <taxon>Alphaproteobacteria</taxon>
        <taxon>Sphingomonadales</taxon>
        <taxon>Sphingomonadaceae</taxon>
        <taxon>Sphingobium</taxon>
    </lineage>
</organism>
<dbReference type="CDD" id="cd16444">
    <property type="entry name" value="LipB"/>
    <property type="match status" value="1"/>
</dbReference>
<dbReference type="PANTHER" id="PTHR10993">
    <property type="entry name" value="OCTANOYLTRANSFERASE"/>
    <property type="match status" value="1"/>
</dbReference>
<gene>
    <name evidence="5 11" type="primary">lipB</name>
    <name evidence="11" type="ORF">KK488_18455</name>
</gene>
<dbReference type="NCBIfam" id="NF010921">
    <property type="entry name" value="PRK14341.1"/>
    <property type="match status" value="1"/>
</dbReference>
<feature type="binding site" evidence="5 8">
    <location>
        <begin position="141"/>
        <end position="143"/>
    </location>
    <ligand>
        <name>substrate</name>
    </ligand>
</feature>
<evidence type="ECO:0000256" key="7">
    <source>
        <dbReference type="PIRSR" id="PIRSR016262-1"/>
    </source>
</evidence>
<comment type="function">
    <text evidence="4 5 6">Catalyzes the transfer of endogenously produced octanoic acid from octanoyl-acyl-carrier-protein onto the lipoyl domains of lipoate-dependent enzymes. Lipoyl-ACP can also act as a substrate although octanoyl-ACP is likely to be the physiological substrate.</text>
</comment>
<comment type="caution">
    <text evidence="11">The sequence shown here is derived from an EMBL/GenBank/DDBJ whole genome shotgun (WGS) entry which is preliminary data.</text>
</comment>
<name>A0A9X1DFI4_9SPHN</name>
<dbReference type="Pfam" id="PF21948">
    <property type="entry name" value="LplA-B_cat"/>
    <property type="match status" value="1"/>
</dbReference>
<dbReference type="HAMAP" id="MF_00013">
    <property type="entry name" value="LipB"/>
    <property type="match status" value="1"/>
</dbReference>
<evidence type="ECO:0000256" key="2">
    <source>
        <dbReference type="ARBA" id="ARBA00022679"/>
    </source>
</evidence>
<comment type="miscellaneous">
    <text evidence="5">In the reaction, the free carboxyl group of octanoic acid is attached via an amide linkage to the epsilon-amino group of a specific lysine residue of lipoyl domains of lipoate-dependent enzymes.</text>
</comment>
<feature type="binding site" evidence="5 8">
    <location>
        <begin position="69"/>
        <end position="76"/>
    </location>
    <ligand>
        <name>substrate</name>
    </ligand>
</feature>
<evidence type="ECO:0000256" key="4">
    <source>
        <dbReference type="ARBA" id="ARBA00024732"/>
    </source>
</evidence>
<evidence type="ECO:0000259" key="10">
    <source>
        <dbReference type="PROSITE" id="PS51733"/>
    </source>
</evidence>
<dbReference type="PROSITE" id="PS01313">
    <property type="entry name" value="LIPB"/>
    <property type="match status" value="1"/>
</dbReference>
<dbReference type="EMBL" id="JAHGAW010000013">
    <property type="protein sequence ID" value="MBT2188931.1"/>
    <property type="molecule type" value="Genomic_DNA"/>
</dbReference>
<dbReference type="NCBIfam" id="NF010925">
    <property type="entry name" value="PRK14345.1"/>
    <property type="match status" value="1"/>
</dbReference>
<dbReference type="GO" id="GO:0033819">
    <property type="term" value="F:lipoyl(octanoyl) transferase activity"/>
    <property type="evidence" value="ECO:0007669"/>
    <property type="project" value="UniProtKB-EC"/>
</dbReference>
<sequence>MGIDWQVEPGLLGYETGLAGMEARAEAIIAGTARERIWLVEHPPLYTAGTSAQADDLLAPRFPVHVTGRGGQYTYHGPGQRVVYLNLDLGKRGKDVRRFVQALEDWMIAALADLGVPAWTAAGRIGVWTRGPDGGEAKIGAIGVRVRKWVTLHGLSINVAPDLSHYDGIVPCGLRAFGVTSLADLGLPAEMATLDAALAGRAPAMLSSIETGTSAAMHSGT</sequence>
<dbReference type="Gene3D" id="3.30.930.10">
    <property type="entry name" value="Bira Bifunctional Protein, Domain 2"/>
    <property type="match status" value="1"/>
</dbReference>
<comment type="catalytic activity">
    <reaction evidence="5 6">
        <text>octanoyl-[ACP] + L-lysyl-[protein] = N(6)-octanoyl-L-lysyl-[protein] + holo-[ACP] + H(+)</text>
        <dbReference type="Rhea" id="RHEA:17665"/>
        <dbReference type="Rhea" id="RHEA-COMP:9636"/>
        <dbReference type="Rhea" id="RHEA-COMP:9685"/>
        <dbReference type="Rhea" id="RHEA-COMP:9752"/>
        <dbReference type="Rhea" id="RHEA-COMP:9928"/>
        <dbReference type="ChEBI" id="CHEBI:15378"/>
        <dbReference type="ChEBI" id="CHEBI:29969"/>
        <dbReference type="ChEBI" id="CHEBI:64479"/>
        <dbReference type="ChEBI" id="CHEBI:78463"/>
        <dbReference type="ChEBI" id="CHEBI:78809"/>
        <dbReference type="EC" id="2.3.1.181"/>
    </reaction>
</comment>